<dbReference type="RefSeq" id="XP_033809964.1">
    <property type="nucleotide sequence ID" value="XM_033954073.1"/>
</dbReference>
<accession>A0A6P8RWS6</accession>
<dbReference type="PANTHER" id="PTHR45027:SF2">
    <property type="entry name" value="GAMMA-GLUTAMYLTRANSFERASE 5"/>
    <property type="match status" value="1"/>
</dbReference>
<dbReference type="OrthoDB" id="1081007at2759"/>
<dbReference type="InterPro" id="IPR029055">
    <property type="entry name" value="Ntn_hydrolases_N"/>
</dbReference>
<protein>
    <submittedName>
        <fullName evidence="6">Glutathione hydrolase 5 proenzyme isoform X1</fullName>
    </submittedName>
</protein>
<dbReference type="PROSITE" id="PS00462">
    <property type="entry name" value="G_GLU_TRANSPEPTIDASE"/>
    <property type="match status" value="1"/>
</dbReference>
<evidence type="ECO:0000313" key="5">
    <source>
        <dbReference type="Proteomes" id="UP000515159"/>
    </source>
</evidence>
<dbReference type="PANTHER" id="PTHR45027">
    <property type="entry name" value="PUTATIVE GLUTATHIONE HYDROLASE LIGHT CHAIN"/>
    <property type="match status" value="1"/>
</dbReference>
<dbReference type="InterPro" id="IPR055262">
    <property type="entry name" value="GGT_CS"/>
</dbReference>
<evidence type="ECO:0000256" key="1">
    <source>
        <dbReference type="ARBA" id="ARBA00009381"/>
    </source>
</evidence>
<name>A0A6P8RWS6_GEOSA</name>
<keyword evidence="5" id="KW-1185">Reference proteome</keyword>
<dbReference type="InterPro" id="IPR000101">
    <property type="entry name" value="GGT_peptidase"/>
</dbReference>
<gene>
    <name evidence="6" type="primary">GGT5</name>
</gene>
<dbReference type="GO" id="GO:0036374">
    <property type="term" value="F:glutathione hydrolase activity"/>
    <property type="evidence" value="ECO:0007669"/>
    <property type="project" value="InterPro"/>
</dbReference>
<evidence type="ECO:0000256" key="2">
    <source>
        <dbReference type="PIRSR" id="PIRSR600101-1"/>
    </source>
</evidence>
<dbReference type="GeneID" id="117364648"/>
<dbReference type="CTD" id="2687"/>
<keyword evidence="4" id="KW-0732">Signal</keyword>
<dbReference type="AlphaFoldDB" id="A0A6P8RWS6"/>
<reference evidence="6" key="1">
    <citation type="submission" date="2025-08" db="UniProtKB">
        <authorList>
            <consortium name="RefSeq"/>
        </authorList>
    </citation>
    <scope>IDENTIFICATION</scope>
</reference>
<dbReference type="Gene3D" id="3.60.20.40">
    <property type="match status" value="1"/>
</dbReference>
<evidence type="ECO:0000313" key="6">
    <source>
        <dbReference type="RefSeq" id="XP_033809964.1"/>
    </source>
</evidence>
<dbReference type="FunFam" id="1.10.246.130:FF:000001">
    <property type="entry name" value="Gamma-glutamyltransferase 5 isoform 1"/>
    <property type="match status" value="1"/>
</dbReference>
<feature type="binding site" evidence="3">
    <location>
        <position position="467"/>
    </location>
    <ligand>
        <name>L-glutamate</name>
        <dbReference type="ChEBI" id="CHEBI:29985"/>
    </ligand>
</feature>
<evidence type="ECO:0000256" key="3">
    <source>
        <dbReference type="PIRSR" id="PIRSR600101-2"/>
    </source>
</evidence>
<dbReference type="Gene3D" id="1.10.246.130">
    <property type="match status" value="1"/>
</dbReference>
<dbReference type="InParanoid" id="A0A6P8RWS6"/>
<keyword evidence="6" id="KW-0378">Hydrolase</keyword>
<proteinExistence type="inferred from homology"/>
<dbReference type="KEGG" id="gsh:117364648"/>
<dbReference type="InterPro" id="IPR043137">
    <property type="entry name" value="GGT_ssub_C"/>
</dbReference>
<feature type="binding site" evidence="3">
    <location>
        <begin position="444"/>
        <end position="445"/>
    </location>
    <ligand>
        <name>L-glutamate</name>
        <dbReference type="ChEBI" id="CHEBI:29985"/>
    </ligand>
</feature>
<dbReference type="PRINTS" id="PR01210">
    <property type="entry name" value="GGTRANSPTASE"/>
</dbReference>
<dbReference type="GO" id="GO:0006751">
    <property type="term" value="P:glutathione catabolic process"/>
    <property type="evidence" value="ECO:0007669"/>
    <property type="project" value="InterPro"/>
</dbReference>
<organism evidence="5 6">
    <name type="scientific">Geotrypetes seraphini</name>
    <name type="common">Gaboon caecilian</name>
    <name type="synonym">Caecilia seraphini</name>
    <dbReference type="NCBI Taxonomy" id="260995"/>
    <lineage>
        <taxon>Eukaryota</taxon>
        <taxon>Metazoa</taxon>
        <taxon>Chordata</taxon>
        <taxon>Craniata</taxon>
        <taxon>Vertebrata</taxon>
        <taxon>Euteleostomi</taxon>
        <taxon>Amphibia</taxon>
        <taxon>Gymnophiona</taxon>
        <taxon>Geotrypetes</taxon>
    </lineage>
</organism>
<dbReference type="InterPro" id="IPR043138">
    <property type="entry name" value="GGT_lsub"/>
</dbReference>
<dbReference type="Proteomes" id="UP000515159">
    <property type="component" value="Chromosome 8"/>
</dbReference>
<feature type="binding site" evidence="3">
    <location>
        <position position="111"/>
    </location>
    <ligand>
        <name>L-glutamate</name>
        <dbReference type="ChEBI" id="CHEBI:29985"/>
    </ligand>
</feature>
<dbReference type="Pfam" id="PF01019">
    <property type="entry name" value="G_glu_transpept"/>
    <property type="match status" value="1"/>
</dbReference>
<dbReference type="SUPFAM" id="SSF56235">
    <property type="entry name" value="N-terminal nucleophile aminohydrolases (Ntn hydrolases)"/>
    <property type="match status" value="1"/>
</dbReference>
<feature type="active site" description="Nucleophile" evidence="2">
    <location>
        <position position="383"/>
    </location>
</feature>
<dbReference type="FunCoup" id="A0A6P8RWS6">
    <property type="interactions" value="169"/>
</dbReference>
<feature type="binding site" evidence="3">
    <location>
        <position position="425"/>
    </location>
    <ligand>
        <name>L-glutamate</name>
        <dbReference type="ChEBI" id="CHEBI:29985"/>
    </ligand>
</feature>
<feature type="binding site" evidence="3">
    <location>
        <begin position="401"/>
        <end position="403"/>
    </location>
    <ligand>
        <name>L-glutamate</name>
        <dbReference type="ChEBI" id="CHEBI:29985"/>
    </ligand>
</feature>
<feature type="chain" id="PRO_5028064212" evidence="4">
    <location>
        <begin position="23"/>
        <end position="561"/>
    </location>
</feature>
<comment type="similarity">
    <text evidence="1">Belongs to the gamma-glutamyltransferase family.</text>
</comment>
<feature type="signal peptide" evidence="4">
    <location>
        <begin position="1"/>
        <end position="22"/>
    </location>
</feature>
<sequence>MAVSRGWACCLVLLVVTVLAGAVTLVALLTRGSAAPACAGGFPHAAVAADSGVCSDVARDILHRGGSAVDGAIAGLLCTSAVNPQSMGIGGGVIFTIYNAPTGTVEVINARERTPEKTPPDLLKGCRDFMPQSGVKWIGVPGELRGYEEAHKKYGKLPWKSLFEPTIKLVTEGFPVPEILHKFLHHPLFKNRLMNSSLCQLFCKDGDLVKKGDHLQLSKLGETLKVVAEKGAGSFYEGDLAELMVEDLRTQEGFLTLNDFRNYRVERMEALNVSLNDYTVYSPPPPAAGAVLSFILNVLKGYNFSSDSLKRDSDKIETFHRIAEAFKFANGQKSKIGHLLGNSWRVMLTDSFADLVRRRIDGSGNHSLSYYNLSRLAGAGFGTSHISVVAQDGSMVSATSTINFVFGSMVYSPRTGIIFNDELTDFCKTHVPGSRIQKGEMPPSSMTPAILISKDKKSGLVIGGSGGNQIISATALAIMNKIWFGYSLEKAISAQVLYVDMKNRINLEPPADKVIESGLRDRGHQIGNSTFFLNVVQAVLKQDSCIYAESDKRKQGRAAGY</sequence>
<evidence type="ECO:0000256" key="4">
    <source>
        <dbReference type="SAM" id="SignalP"/>
    </source>
</evidence>
<dbReference type="UniPathway" id="UPA00204"/>